<feature type="transmembrane region" description="Helical" evidence="1">
    <location>
        <begin position="182"/>
        <end position="201"/>
    </location>
</feature>
<dbReference type="AlphaFoldDB" id="A0A7C4AGD0"/>
<evidence type="ECO:0000256" key="1">
    <source>
        <dbReference type="SAM" id="Phobius"/>
    </source>
</evidence>
<name>A0A7C4AGD0_9BACT</name>
<feature type="transmembrane region" description="Helical" evidence="1">
    <location>
        <begin position="320"/>
        <end position="341"/>
    </location>
</feature>
<feature type="transmembrane region" description="Helical" evidence="1">
    <location>
        <begin position="126"/>
        <end position="145"/>
    </location>
</feature>
<feature type="transmembrane region" description="Helical" evidence="1">
    <location>
        <begin position="28"/>
        <end position="50"/>
    </location>
</feature>
<keyword evidence="1" id="KW-0472">Membrane</keyword>
<dbReference type="EMBL" id="DSRP01000280">
    <property type="protein sequence ID" value="HGG92114.1"/>
    <property type="molecule type" value="Genomic_DNA"/>
</dbReference>
<feature type="transmembrane region" description="Helical" evidence="1">
    <location>
        <begin position="254"/>
        <end position="275"/>
    </location>
</feature>
<feature type="transmembrane region" description="Helical" evidence="1">
    <location>
        <begin position="222"/>
        <end position="242"/>
    </location>
</feature>
<gene>
    <name evidence="2" type="ORF">ENR59_04090</name>
</gene>
<organism evidence="2">
    <name type="scientific">Fundidesulfovibrio putealis</name>
    <dbReference type="NCBI Taxonomy" id="270496"/>
    <lineage>
        <taxon>Bacteria</taxon>
        <taxon>Pseudomonadati</taxon>
        <taxon>Thermodesulfobacteriota</taxon>
        <taxon>Desulfovibrionia</taxon>
        <taxon>Desulfovibrionales</taxon>
        <taxon>Desulfovibrionaceae</taxon>
        <taxon>Fundidesulfovibrio</taxon>
    </lineage>
</organism>
<keyword evidence="1" id="KW-1133">Transmembrane helix</keyword>
<feature type="transmembrane region" description="Helical" evidence="1">
    <location>
        <begin position="62"/>
        <end position="85"/>
    </location>
</feature>
<protein>
    <submittedName>
        <fullName evidence="2">Uncharacterized protein</fullName>
    </submittedName>
</protein>
<keyword evidence="1" id="KW-0812">Transmembrane</keyword>
<feature type="transmembrane region" description="Helical" evidence="1">
    <location>
        <begin position="282"/>
        <end position="300"/>
    </location>
</feature>
<sequence length="351" mass="37710">MDPSALIPPADAIPAAPWLFRGLMDLTFWLHLLVMNAMLGLTLLGFARSLRGGLGLGHQAGLVPTAAALAVNLGVAPLLFVQVLYGQFLYVSIALMGVYWIALVLAVMAGYGLAYRQKYVQHAGQGRGTLLWAAMSALFLFASLVQTHNAVLMVRPDLWAGYFDNPSGTLTAWSDPTLIPRWLHFVPAAVALGGLSLAMTGRRRTRHQDPHGEELTAEGMRWFSWATLFQACTGLWWLAMLPRPVLAAFMGGDMAATVLLLAGVTGAGMVLAFGFMGRLMPAAVSVVLLVAVMVVLRDVLRVHYLAPHFDTASLPVMQEPSSLAMFLACLAVSVAVVVWAARHPVKDPKGA</sequence>
<proteinExistence type="predicted"/>
<comment type="caution">
    <text evidence="2">The sequence shown here is derived from an EMBL/GenBank/DDBJ whole genome shotgun (WGS) entry which is preliminary data.</text>
</comment>
<reference evidence="2" key="1">
    <citation type="journal article" date="2020" name="mSystems">
        <title>Genome- and Community-Level Interaction Insights into Carbon Utilization and Element Cycling Functions of Hydrothermarchaeota in Hydrothermal Sediment.</title>
        <authorList>
            <person name="Zhou Z."/>
            <person name="Liu Y."/>
            <person name="Xu W."/>
            <person name="Pan J."/>
            <person name="Luo Z.H."/>
            <person name="Li M."/>
        </authorList>
    </citation>
    <scope>NUCLEOTIDE SEQUENCE [LARGE SCALE GENOMIC DNA]</scope>
    <source>
        <strain evidence="2">SpSt-413</strain>
    </source>
</reference>
<evidence type="ECO:0000313" key="2">
    <source>
        <dbReference type="EMBL" id="HGG92114.1"/>
    </source>
</evidence>
<feature type="transmembrane region" description="Helical" evidence="1">
    <location>
        <begin position="91"/>
        <end position="114"/>
    </location>
</feature>
<accession>A0A7C4AGD0</accession>